<gene>
    <name evidence="1" type="ORF">NWP23_03590</name>
</gene>
<protein>
    <submittedName>
        <fullName evidence="1">Uncharacterized protein</fullName>
    </submittedName>
</protein>
<proteinExistence type="predicted"/>
<accession>A0AA43GWC0</accession>
<dbReference type="GeneID" id="83686690"/>
<dbReference type="AlphaFoldDB" id="A0AA43GWC0"/>
<name>A0AA43GWC0_9CYAN</name>
<evidence type="ECO:0000313" key="1">
    <source>
        <dbReference type="EMBL" id="MDH6062884.1"/>
    </source>
</evidence>
<dbReference type="EMBL" id="JANQDL010000027">
    <property type="protein sequence ID" value="MDH6062884.1"/>
    <property type="molecule type" value="Genomic_DNA"/>
</dbReference>
<organism evidence="1 2">
    <name type="scientific">Umezakia ovalisporum FSS-62</name>
    <dbReference type="NCBI Taxonomy" id="2971776"/>
    <lineage>
        <taxon>Bacteria</taxon>
        <taxon>Bacillati</taxon>
        <taxon>Cyanobacteriota</taxon>
        <taxon>Cyanophyceae</taxon>
        <taxon>Nostocales</taxon>
        <taxon>Nodulariaceae</taxon>
        <taxon>Umezakia</taxon>
    </lineage>
</organism>
<dbReference type="RefSeq" id="WP_280652647.1">
    <property type="nucleotide sequence ID" value="NZ_JANQDL010000027.1"/>
</dbReference>
<sequence>MNLYLGSGHDIISAGETVTASVFFDGGQGRDSFVQDFSQRTDDLNLNINLQDFIPGGNGFSSVERINFMLGSGNDTMTLINPIVIPNSQVSIVGNGGNDRLNMAIKLLLLVAGRTVLPQVTGIV</sequence>
<evidence type="ECO:0000313" key="2">
    <source>
        <dbReference type="Proteomes" id="UP001159370"/>
    </source>
</evidence>
<dbReference type="Proteomes" id="UP001159370">
    <property type="component" value="Unassembled WGS sequence"/>
</dbReference>
<comment type="caution">
    <text evidence="1">The sequence shown here is derived from an EMBL/GenBank/DDBJ whole genome shotgun (WGS) entry which is preliminary data.</text>
</comment>
<reference evidence="1 2" key="1">
    <citation type="journal article" date="2023" name="J. Phycol.">
        <title>Chrysosporum ovalisporum is synonymous with the true-branching cyanobacterium Umezakia natans (Nostocales/Aphanizomenonaceae).</title>
        <authorList>
            <person name="McGregor G.B."/>
            <person name="Sendall B.C."/>
            <person name="Niiyama Y."/>
            <person name="Tuji A."/>
            <person name="Willis A."/>
        </authorList>
    </citation>
    <scope>NUCLEOTIDE SEQUENCE [LARGE SCALE GENOMIC DNA]</scope>
    <source>
        <strain evidence="1 2">FSS-62</strain>
    </source>
</reference>